<comment type="caution">
    <text evidence="1">The sequence shown here is derived from an EMBL/GenBank/DDBJ whole genome shotgun (WGS) entry which is preliminary data.</text>
</comment>
<organism evidence="1 2">
    <name type="scientific">Nelumbo nucifera</name>
    <name type="common">Sacred lotus</name>
    <dbReference type="NCBI Taxonomy" id="4432"/>
    <lineage>
        <taxon>Eukaryota</taxon>
        <taxon>Viridiplantae</taxon>
        <taxon>Streptophyta</taxon>
        <taxon>Embryophyta</taxon>
        <taxon>Tracheophyta</taxon>
        <taxon>Spermatophyta</taxon>
        <taxon>Magnoliopsida</taxon>
        <taxon>Proteales</taxon>
        <taxon>Nelumbonaceae</taxon>
        <taxon>Nelumbo</taxon>
    </lineage>
</organism>
<dbReference type="EMBL" id="DUZY01000003">
    <property type="protein sequence ID" value="DAD32641.1"/>
    <property type="molecule type" value="Genomic_DNA"/>
</dbReference>
<gene>
    <name evidence="1" type="ORF">HUJ06_011492</name>
</gene>
<protein>
    <submittedName>
        <fullName evidence="1">Uncharacterized protein</fullName>
    </submittedName>
</protein>
<accession>A0A822YM31</accession>
<dbReference type="Proteomes" id="UP000607653">
    <property type="component" value="Unassembled WGS sequence"/>
</dbReference>
<reference evidence="1 2" key="1">
    <citation type="journal article" date="2020" name="Mol. Biol. Evol.">
        <title>Distinct Expression and Methylation Patterns for Genes with Different Fates following a Single Whole-Genome Duplication in Flowering Plants.</title>
        <authorList>
            <person name="Shi T."/>
            <person name="Rahmani R.S."/>
            <person name="Gugger P.F."/>
            <person name="Wang M."/>
            <person name="Li H."/>
            <person name="Zhang Y."/>
            <person name="Li Z."/>
            <person name="Wang Q."/>
            <person name="Van de Peer Y."/>
            <person name="Marchal K."/>
            <person name="Chen J."/>
        </authorList>
    </citation>
    <scope>NUCLEOTIDE SEQUENCE [LARGE SCALE GENOMIC DNA]</scope>
    <source>
        <tissue evidence="1">Leaf</tissue>
    </source>
</reference>
<name>A0A822YM31_NELNU</name>
<keyword evidence="2" id="KW-1185">Reference proteome</keyword>
<sequence>MLAQMPPSSTLQQKPLTASSFLKTSLLREFHWHRQKSASVLDLVPDLHRESTQD</sequence>
<evidence type="ECO:0000313" key="2">
    <source>
        <dbReference type="Proteomes" id="UP000607653"/>
    </source>
</evidence>
<proteinExistence type="predicted"/>
<evidence type="ECO:0000313" key="1">
    <source>
        <dbReference type="EMBL" id="DAD32641.1"/>
    </source>
</evidence>
<dbReference type="AlphaFoldDB" id="A0A822YM31"/>